<reference evidence="2 3" key="1">
    <citation type="submission" date="2019-06" db="EMBL/GenBank/DDBJ databases">
        <title>Genome Sequence of the Brown Rot Fungal Pathogen Monilinia fructicola.</title>
        <authorList>
            <person name="De Miccolis Angelini R.M."/>
            <person name="Landi L."/>
            <person name="Abate D."/>
            <person name="Pollastro S."/>
            <person name="Romanazzi G."/>
            <person name="Faretra F."/>
        </authorList>
    </citation>
    <scope>NUCLEOTIDE SEQUENCE [LARGE SCALE GENOMIC DNA]</scope>
    <source>
        <strain evidence="2 3">Mfrc123</strain>
    </source>
</reference>
<accession>A0A5M9JUQ3</accession>
<dbReference type="AlphaFoldDB" id="A0A5M9JUQ3"/>
<evidence type="ECO:0000256" key="1">
    <source>
        <dbReference type="SAM" id="MobiDB-lite"/>
    </source>
</evidence>
<organism evidence="2 3">
    <name type="scientific">Monilinia fructicola</name>
    <name type="common">Brown rot fungus</name>
    <name type="synonym">Ciboria fructicola</name>
    <dbReference type="NCBI Taxonomy" id="38448"/>
    <lineage>
        <taxon>Eukaryota</taxon>
        <taxon>Fungi</taxon>
        <taxon>Dikarya</taxon>
        <taxon>Ascomycota</taxon>
        <taxon>Pezizomycotina</taxon>
        <taxon>Leotiomycetes</taxon>
        <taxon>Helotiales</taxon>
        <taxon>Sclerotiniaceae</taxon>
        <taxon>Monilinia</taxon>
    </lineage>
</organism>
<keyword evidence="3" id="KW-1185">Reference proteome</keyword>
<evidence type="ECO:0000313" key="2">
    <source>
        <dbReference type="EMBL" id="KAA8571839.1"/>
    </source>
</evidence>
<sequence>MNVNSDDQNLPRSNHDSGLDDITQYQTSGIYWCRRLSPCPLKYSSKLPTPPKLAVFHGYVYFFSAANLAASSSTSGIVPPTGPLL</sequence>
<feature type="region of interest" description="Disordered" evidence="1">
    <location>
        <begin position="1"/>
        <end position="21"/>
    </location>
</feature>
<evidence type="ECO:0000313" key="3">
    <source>
        <dbReference type="Proteomes" id="UP000322873"/>
    </source>
</evidence>
<protein>
    <submittedName>
        <fullName evidence="2">Uncharacterized protein</fullName>
    </submittedName>
</protein>
<proteinExistence type="predicted"/>
<comment type="caution">
    <text evidence="2">The sequence shown here is derived from an EMBL/GenBank/DDBJ whole genome shotgun (WGS) entry which is preliminary data.</text>
</comment>
<gene>
    <name evidence="2" type="ORF">EYC84_001803</name>
</gene>
<name>A0A5M9JUQ3_MONFR</name>
<feature type="compositionally biased region" description="Polar residues" evidence="1">
    <location>
        <begin position="1"/>
        <end position="12"/>
    </location>
</feature>
<dbReference type="Proteomes" id="UP000322873">
    <property type="component" value="Unassembled WGS sequence"/>
</dbReference>
<dbReference type="EMBL" id="VICG01000005">
    <property type="protein sequence ID" value="KAA8571839.1"/>
    <property type="molecule type" value="Genomic_DNA"/>
</dbReference>